<dbReference type="GO" id="GO:0008270">
    <property type="term" value="F:zinc ion binding"/>
    <property type="evidence" value="ECO:0007669"/>
    <property type="project" value="InterPro"/>
</dbReference>
<organism evidence="8 9">
    <name type="scientific">Exophiala sideris</name>
    <dbReference type="NCBI Taxonomy" id="1016849"/>
    <lineage>
        <taxon>Eukaryota</taxon>
        <taxon>Fungi</taxon>
        <taxon>Dikarya</taxon>
        <taxon>Ascomycota</taxon>
        <taxon>Pezizomycotina</taxon>
        <taxon>Eurotiomycetes</taxon>
        <taxon>Chaetothyriomycetidae</taxon>
        <taxon>Chaetothyriales</taxon>
        <taxon>Herpotrichiellaceae</taxon>
        <taxon>Exophiala</taxon>
    </lineage>
</organism>
<dbReference type="GO" id="GO:0045944">
    <property type="term" value="P:positive regulation of transcription by RNA polymerase II"/>
    <property type="evidence" value="ECO:0007669"/>
    <property type="project" value="TreeGrafter"/>
</dbReference>
<keyword evidence="4" id="KW-0804">Transcription</keyword>
<evidence type="ECO:0000256" key="2">
    <source>
        <dbReference type="ARBA" id="ARBA00023015"/>
    </source>
</evidence>
<dbReference type="SMART" id="SM00066">
    <property type="entry name" value="GAL4"/>
    <property type="match status" value="1"/>
</dbReference>
<dbReference type="InterPro" id="IPR021858">
    <property type="entry name" value="Fun_TF"/>
</dbReference>
<dbReference type="Proteomes" id="UP000053599">
    <property type="component" value="Unassembled WGS sequence"/>
</dbReference>
<keyword evidence="5" id="KW-0539">Nucleus</keyword>
<dbReference type="GO" id="GO:0005634">
    <property type="term" value="C:nucleus"/>
    <property type="evidence" value="ECO:0007669"/>
    <property type="project" value="UniProtKB-SubCell"/>
</dbReference>
<keyword evidence="2" id="KW-0805">Transcription regulation</keyword>
<dbReference type="Pfam" id="PF00172">
    <property type="entry name" value="Zn_clus"/>
    <property type="match status" value="1"/>
</dbReference>
<dbReference type="HOGENOM" id="CLU_657262_0_0_1"/>
<dbReference type="InterPro" id="IPR001138">
    <property type="entry name" value="Zn2Cys6_DnaBD"/>
</dbReference>
<feature type="domain" description="Zn(2)-C6 fungal-type" evidence="7">
    <location>
        <begin position="12"/>
        <end position="40"/>
    </location>
</feature>
<sequence>MGSGSIKRVRTGCWTCRKRGYRCDEGKPVCAECTRLGLECEGYNIRLTWMQSSSRTRNPKSRPLTRGDGARAPSIREEAPPPELALTKLQAAPSSVLSSKDQFLLHHFVYTVSGLLSSTHDRSINTYCRVVLPMAMSSDLLLDTLLLVSTSHLASTYEQFAPDLPHYRNRVLPKLIKRINTWEGFDATALATIIMMSINEVFVVNPQNWSHHLRAAGKIIADYMVQCKAPDRDLKMLLDIFAYQSVLASVGTGYTSLVMDFYTRDTWSALTGDSNAFLTSVDRLLSHVAKLSMLSSASTVDGSNRYIEASQMAAAIHLKSKLVEWEPPEAIPNDACNTAEAMRYAGLLFFHKLTLMSPSSHDREDIEHYCREIVRHIGYVSVDSPSAASHLWPLYMAGYFLNHNGSVDYEVQSFVRDRLTALKSRRGVKTLDKVRERLEQVWISNEAGTPALDGPLILI</sequence>
<accession>A0A0D1XHU6</accession>
<dbReference type="GO" id="GO:0000976">
    <property type="term" value="F:transcription cis-regulatory region binding"/>
    <property type="evidence" value="ECO:0007669"/>
    <property type="project" value="TreeGrafter"/>
</dbReference>
<dbReference type="CDD" id="cd00067">
    <property type="entry name" value="GAL4"/>
    <property type="match status" value="1"/>
</dbReference>
<dbReference type="PANTHER" id="PTHR37534">
    <property type="entry name" value="TRANSCRIPTIONAL ACTIVATOR PROTEIN UGA3"/>
    <property type="match status" value="1"/>
</dbReference>
<evidence type="ECO:0000313" key="9">
    <source>
        <dbReference type="Proteomes" id="UP000053599"/>
    </source>
</evidence>
<name>A0A0D1XHU6_9EURO</name>
<proteinExistence type="predicted"/>
<dbReference type="EMBL" id="KN846951">
    <property type="protein sequence ID" value="KIV87756.1"/>
    <property type="molecule type" value="Genomic_DNA"/>
</dbReference>
<dbReference type="PROSITE" id="PS50048">
    <property type="entry name" value="ZN2_CY6_FUNGAL_2"/>
    <property type="match status" value="1"/>
</dbReference>
<dbReference type="Pfam" id="PF11951">
    <property type="entry name" value="Fungal_trans_2"/>
    <property type="match status" value="1"/>
</dbReference>
<keyword evidence="3" id="KW-0238">DNA-binding</keyword>
<dbReference type="OrthoDB" id="187139at2759"/>
<protein>
    <recommendedName>
        <fullName evidence="7">Zn(2)-C6 fungal-type domain-containing protein</fullName>
    </recommendedName>
</protein>
<dbReference type="InterPro" id="IPR036864">
    <property type="entry name" value="Zn2-C6_fun-type_DNA-bd_sf"/>
</dbReference>
<evidence type="ECO:0000256" key="5">
    <source>
        <dbReference type="ARBA" id="ARBA00023242"/>
    </source>
</evidence>
<gene>
    <name evidence="8" type="ORF">PV11_03278</name>
</gene>
<comment type="subcellular location">
    <subcellularLocation>
        <location evidence="1">Nucleus</location>
    </subcellularLocation>
</comment>
<dbReference type="GO" id="GO:0000981">
    <property type="term" value="F:DNA-binding transcription factor activity, RNA polymerase II-specific"/>
    <property type="evidence" value="ECO:0007669"/>
    <property type="project" value="InterPro"/>
</dbReference>
<evidence type="ECO:0000259" key="7">
    <source>
        <dbReference type="PROSITE" id="PS50048"/>
    </source>
</evidence>
<evidence type="ECO:0000256" key="6">
    <source>
        <dbReference type="SAM" id="MobiDB-lite"/>
    </source>
</evidence>
<dbReference type="Gene3D" id="4.10.240.10">
    <property type="entry name" value="Zn(2)-C6 fungal-type DNA-binding domain"/>
    <property type="match status" value="1"/>
</dbReference>
<feature type="region of interest" description="Disordered" evidence="6">
    <location>
        <begin position="53"/>
        <end position="80"/>
    </location>
</feature>
<dbReference type="SUPFAM" id="SSF57701">
    <property type="entry name" value="Zn2/Cys6 DNA-binding domain"/>
    <property type="match status" value="1"/>
</dbReference>
<reference evidence="8 9" key="1">
    <citation type="submission" date="2015-01" db="EMBL/GenBank/DDBJ databases">
        <title>The Genome Sequence of Exophiala sideris CBS121828.</title>
        <authorList>
            <consortium name="The Broad Institute Genomics Platform"/>
            <person name="Cuomo C."/>
            <person name="de Hoog S."/>
            <person name="Gorbushina A."/>
            <person name="Stielow B."/>
            <person name="Teixiera M."/>
            <person name="Abouelleil A."/>
            <person name="Chapman S.B."/>
            <person name="Priest M."/>
            <person name="Young S.K."/>
            <person name="Wortman J."/>
            <person name="Nusbaum C."/>
            <person name="Birren B."/>
        </authorList>
    </citation>
    <scope>NUCLEOTIDE SEQUENCE [LARGE SCALE GENOMIC DNA]</scope>
    <source>
        <strain evidence="8 9">CBS 121828</strain>
    </source>
</reference>
<evidence type="ECO:0000256" key="4">
    <source>
        <dbReference type="ARBA" id="ARBA00023163"/>
    </source>
</evidence>
<evidence type="ECO:0000256" key="3">
    <source>
        <dbReference type="ARBA" id="ARBA00023125"/>
    </source>
</evidence>
<evidence type="ECO:0000256" key="1">
    <source>
        <dbReference type="ARBA" id="ARBA00004123"/>
    </source>
</evidence>
<dbReference type="PANTHER" id="PTHR37534:SF49">
    <property type="entry name" value="LYSINE BIOSYNTHESIS REGULATORY PROTEIN LYS14"/>
    <property type="match status" value="1"/>
</dbReference>
<evidence type="ECO:0000313" key="8">
    <source>
        <dbReference type="EMBL" id="KIV87756.1"/>
    </source>
</evidence>
<dbReference type="AlphaFoldDB" id="A0A0D1XHU6"/>